<comment type="caution">
    <text evidence="2">The sequence shown here is derived from an EMBL/GenBank/DDBJ whole genome shotgun (WGS) entry which is preliminary data.</text>
</comment>
<evidence type="ECO:0000256" key="1">
    <source>
        <dbReference type="SAM" id="MobiDB-lite"/>
    </source>
</evidence>
<protein>
    <submittedName>
        <fullName evidence="2">Uncharacterized protein</fullName>
    </submittedName>
</protein>
<evidence type="ECO:0000313" key="2">
    <source>
        <dbReference type="EMBL" id="EGE38479.1"/>
    </source>
</evidence>
<feature type="compositionally biased region" description="Polar residues" evidence="1">
    <location>
        <begin position="316"/>
        <end position="334"/>
    </location>
</feature>
<accession>F2UWZ5</accession>
<dbReference type="RefSeq" id="WP_003788694.1">
    <property type="nucleotide sequence ID" value="NZ_KI391970.1"/>
</dbReference>
<feature type="region of interest" description="Disordered" evidence="1">
    <location>
        <begin position="316"/>
        <end position="340"/>
    </location>
</feature>
<organism evidence="2 3">
    <name type="scientific">Actinomyces viscosus C505</name>
    <dbReference type="NCBI Taxonomy" id="562973"/>
    <lineage>
        <taxon>Bacteria</taxon>
        <taxon>Bacillati</taxon>
        <taxon>Actinomycetota</taxon>
        <taxon>Actinomycetes</taxon>
        <taxon>Actinomycetales</taxon>
        <taxon>Actinomycetaceae</taxon>
        <taxon>Actinomyces</taxon>
    </lineage>
</organism>
<gene>
    <name evidence="2" type="ORF">HMPREF0059_01337</name>
</gene>
<dbReference type="Proteomes" id="UP000004668">
    <property type="component" value="Unassembled WGS sequence"/>
</dbReference>
<dbReference type="EMBL" id="ACRE02000073">
    <property type="protein sequence ID" value="EGE38479.1"/>
    <property type="molecule type" value="Genomic_DNA"/>
</dbReference>
<reference evidence="3" key="1">
    <citation type="submission" date="2010-02" db="EMBL/GenBank/DDBJ databases">
        <title>The Genome Sequence of Prevotella oris strain C735.</title>
        <authorList>
            <consortium name="The Broad Institute Genome Sequencing Platform"/>
            <person name="Ward D."/>
            <person name="Feldgarden M."/>
            <person name="Earl A."/>
            <person name="Young S.K."/>
            <person name="Zeng Q."/>
            <person name="Koehrsen M."/>
            <person name="Alvarado L."/>
            <person name="Berlin A."/>
            <person name="Bochicchio J."/>
            <person name="Borenstein D."/>
            <person name="Chapman S.B."/>
            <person name="Chen Z."/>
            <person name="Engels R."/>
            <person name="Freedman E."/>
            <person name="Gellesch M."/>
            <person name="Goldberg J."/>
            <person name="Griggs A."/>
            <person name="Gujja S."/>
            <person name="Heilman E."/>
            <person name="Heiman D."/>
            <person name="Hepburn T."/>
            <person name="Howarth C."/>
            <person name="Jen D."/>
            <person name="Larson L."/>
            <person name="Mehta T."/>
            <person name="Park D."/>
            <person name="Pearson M."/>
            <person name="Roberts A."/>
            <person name="Saif S."/>
            <person name="Shea T."/>
            <person name="Shenoy N."/>
            <person name="Sisk P."/>
            <person name="Stolte C."/>
            <person name="Sykes S."/>
            <person name="Thomson T."/>
            <person name="Walk T."/>
            <person name="White J."/>
            <person name="Yandava C."/>
            <person name="Sibley C.D."/>
            <person name="Field T.R."/>
            <person name="Grinwis M."/>
            <person name="Eshaghurshan C.S."/>
            <person name="Surette M.G."/>
            <person name="Haas B."/>
            <person name="Nusbaum C."/>
            <person name="Birren B."/>
        </authorList>
    </citation>
    <scope>NUCLEOTIDE SEQUENCE [LARGE SCALE GENOMIC DNA]</scope>
    <source>
        <strain evidence="3">C505</strain>
    </source>
</reference>
<proteinExistence type="predicted"/>
<reference evidence="2 3" key="2">
    <citation type="submission" date="2011-10" db="EMBL/GenBank/DDBJ databases">
        <title>The Genome Sequence of Actinomyces viscosus C505.</title>
        <authorList>
            <consortium name="The Broad Institute Genome Sequencing Platform"/>
            <consortium name="The Broad Institute Genome Sequencing Center for Infectious Disease"/>
            <person name="Earl A."/>
            <person name="Ward D."/>
            <person name="Feldgarden M."/>
            <person name="Gevers D."/>
            <person name="Sibley C.D."/>
            <person name="Field T.R."/>
            <person name="Grinwis M."/>
            <person name="Eshaghurshan C.S."/>
            <person name="Surette M.G."/>
            <person name="Young S.K."/>
            <person name="Zeng Q."/>
            <person name="Gargeya S."/>
            <person name="Fitzgerald M."/>
            <person name="Haas B."/>
            <person name="Abouelleil A."/>
            <person name="Alvarado L."/>
            <person name="Arachchi H.M."/>
            <person name="Berlin A."/>
            <person name="Brown A."/>
            <person name="Chapman S.B."/>
            <person name="Chen Z."/>
            <person name="Dunbar C."/>
            <person name="Freedman E."/>
            <person name="Gearin G."/>
            <person name="Goldberg J."/>
            <person name="Griggs A."/>
            <person name="Gujja S."/>
            <person name="Heiman D."/>
            <person name="Howarth C."/>
            <person name="Larson L."/>
            <person name="Lui A."/>
            <person name="MacDonald P.J.P."/>
            <person name="Montmayeur A."/>
            <person name="Murphy C."/>
            <person name="Neiman D."/>
            <person name="Pearson M."/>
            <person name="Priest M."/>
            <person name="Roberts A."/>
            <person name="Saif S."/>
            <person name="Shea T."/>
            <person name="Shenoy N."/>
            <person name="Sisk P."/>
            <person name="Stolte C."/>
            <person name="Sykes S."/>
            <person name="Wortman J."/>
            <person name="Nusbaum C."/>
            <person name="Birren B."/>
        </authorList>
    </citation>
    <scope>NUCLEOTIDE SEQUENCE [LARGE SCALE GENOMIC DNA]</scope>
    <source>
        <strain evidence="2 3">C505</strain>
    </source>
</reference>
<sequence>MNNAILDLDPKNADIRYLSSAKLQGFNLDPQHGGYNGGILGASFGTSSKSKSNRRLLSEAYRTMQKQGSIGYVSPPSPGGYLLTRMIGFCCVFESNHRGQLPHLIDTAWWIGNSEQYNIITYGYRKNLSAQGTHPPSDQLSNIMLAPSWARTPSDILNLITVASVADNTNDDSIQKLNIGSREDREYMGWTFLEAFDRGRKLEPRGVYEVLMRVDGIIDNRDMDYKPLRDYPTVFGSPVAVTRTWIPIPGRYCIQKHPELHATFMLADWDGDDWKNIGWSKLGSEEGEQPTTLPAPTQIHCTPQLDSILSLNLGTSQPTPACSTQPQLSSLFSRNNEEED</sequence>
<evidence type="ECO:0000313" key="3">
    <source>
        <dbReference type="Proteomes" id="UP000004668"/>
    </source>
</evidence>
<name>F2UWZ5_ACTVI</name>
<dbReference type="AlphaFoldDB" id="F2UWZ5"/>
<dbReference type="HOGENOM" id="CLU_815434_0_0_11"/>